<dbReference type="PANTHER" id="PTHR33474:SF16">
    <property type="entry name" value="OS01G0264400 PROTEIN"/>
    <property type="match status" value="1"/>
</dbReference>
<dbReference type="Gramene" id="OB05G28310.1">
    <property type="protein sequence ID" value="OB05G28310.1"/>
    <property type="gene ID" value="OB05G28310"/>
</dbReference>
<accession>J3M8A7</accession>
<protein>
    <submittedName>
        <fullName evidence="3">Uncharacterized protein</fullName>
    </submittedName>
</protein>
<reference evidence="3" key="1">
    <citation type="journal article" date="2013" name="Nat. Commun.">
        <title>Whole-genome sequencing of Oryza brachyantha reveals mechanisms underlying Oryza genome evolution.</title>
        <authorList>
            <person name="Chen J."/>
            <person name="Huang Q."/>
            <person name="Gao D."/>
            <person name="Wang J."/>
            <person name="Lang Y."/>
            <person name="Liu T."/>
            <person name="Li B."/>
            <person name="Bai Z."/>
            <person name="Luis Goicoechea J."/>
            <person name="Liang C."/>
            <person name="Chen C."/>
            <person name="Zhang W."/>
            <person name="Sun S."/>
            <person name="Liao Y."/>
            <person name="Zhang X."/>
            <person name="Yang L."/>
            <person name="Song C."/>
            <person name="Wang M."/>
            <person name="Shi J."/>
            <person name="Liu G."/>
            <person name="Liu J."/>
            <person name="Zhou H."/>
            <person name="Zhou W."/>
            <person name="Yu Q."/>
            <person name="An N."/>
            <person name="Chen Y."/>
            <person name="Cai Q."/>
            <person name="Wang B."/>
            <person name="Liu B."/>
            <person name="Min J."/>
            <person name="Huang Y."/>
            <person name="Wu H."/>
            <person name="Li Z."/>
            <person name="Zhang Y."/>
            <person name="Yin Y."/>
            <person name="Song W."/>
            <person name="Jiang J."/>
            <person name="Jackson S.A."/>
            <person name="Wing R.A."/>
            <person name="Wang J."/>
            <person name="Chen M."/>
        </authorList>
    </citation>
    <scope>NUCLEOTIDE SEQUENCE [LARGE SCALE GENOMIC DNA]</scope>
    <source>
        <strain evidence="3">cv. IRGC 101232</strain>
    </source>
</reference>
<dbReference type="AlphaFoldDB" id="J3M8A7"/>
<feature type="region of interest" description="Disordered" evidence="1">
    <location>
        <begin position="56"/>
        <end position="94"/>
    </location>
</feature>
<dbReference type="OMA" id="GKPMARM"/>
<keyword evidence="2" id="KW-0732">Signal</keyword>
<evidence type="ECO:0000256" key="1">
    <source>
        <dbReference type="SAM" id="MobiDB-lite"/>
    </source>
</evidence>
<dbReference type="STRING" id="4533.J3M8A7"/>
<feature type="signal peptide" evidence="2">
    <location>
        <begin position="1"/>
        <end position="29"/>
    </location>
</feature>
<dbReference type="Proteomes" id="UP000006038">
    <property type="component" value="Chromosome 5"/>
</dbReference>
<keyword evidence="4" id="KW-1185">Reference proteome</keyword>
<evidence type="ECO:0000313" key="3">
    <source>
        <dbReference type="EnsemblPlants" id="OB05G28310.1"/>
    </source>
</evidence>
<proteinExistence type="predicted"/>
<sequence>MERRPGGGRRLVAVVLALSCLLLPVLVSSAPLSRSLRMSSLHQHPPSLNFSADETAAARGLSRRPAARMDVEVNDYPGSGPNNRHDPPKGPGRA</sequence>
<dbReference type="HOGENOM" id="CLU_150288_2_1_1"/>
<dbReference type="eggNOG" id="KOG0800">
    <property type="taxonomic scope" value="Eukaryota"/>
</dbReference>
<organism evidence="3">
    <name type="scientific">Oryza brachyantha</name>
    <name type="common">malo sina</name>
    <dbReference type="NCBI Taxonomy" id="4533"/>
    <lineage>
        <taxon>Eukaryota</taxon>
        <taxon>Viridiplantae</taxon>
        <taxon>Streptophyta</taxon>
        <taxon>Embryophyta</taxon>
        <taxon>Tracheophyta</taxon>
        <taxon>Spermatophyta</taxon>
        <taxon>Magnoliopsida</taxon>
        <taxon>Liliopsida</taxon>
        <taxon>Poales</taxon>
        <taxon>Poaceae</taxon>
        <taxon>BOP clade</taxon>
        <taxon>Oryzoideae</taxon>
        <taxon>Oryzeae</taxon>
        <taxon>Oryzinae</taxon>
        <taxon>Oryza</taxon>
    </lineage>
</organism>
<evidence type="ECO:0000256" key="2">
    <source>
        <dbReference type="SAM" id="SignalP"/>
    </source>
</evidence>
<feature type="chain" id="PRO_5003773510" evidence="2">
    <location>
        <begin position="30"/>
        <end position="94"/>
    </location>
</feature>
<dbReference type="EnsemblPlants" id="OB05G28310.1">
    <property type="protein sequence ID" value="OB05G28310.1"/>
    <property type="gene ID" value="OB05G28310"/>
</dbReference>
<reference evidence="3" key="2">
    <citation type="submission" date="2013-04" db="UniProtKB">
        <authorList>
            <consortium name="EnsemblPlants"/>
        </authorList>
    </citation>
    <scope>IDENTIFICATION</scope>
</reference>
<evidence type="ECO:0000313" key="4">
    <source>
        <dbReference type="Proteomes" id="UP000006038"/>
    </source>
</evidence>
<dbReference type="PANTHER" id="PTHR33474">
    <property type="entry name" value="TRANSMEMBRANE PROTEIN"/>
    <property type="match status" value="1"/>
</dbReference>
<name>J3M8A7_ORYBR</name>